<evidence type="ECO:0000313" key="1">
    <source>
        <dbReference type="EMBL" id="MQT02751.1"/>
    </source>
</evidence>
<dbReference type="RefSeq" id="WP_153524333.1">
    <property type="nucleotide sequence ID" value="NZ_JBEPDZ010000063.1"/>
</dbReference>
<dbReference type="OrthoDB" id="4321441at2"/>
<dbReference type="AlphaFoldDB" id="A0A646KLD0"/>
<dbReference type="Proteomes" id="UP000419138">
    <property type="component" value="Unassembled WGS sequence"/>
</dbReference>
<comment type="caution">
    <text evidence="1">The sequence shown here is derived from an EMBL/GenBank/DDBJ whole genome shotgun (WGS) entry which is preliminary data.</text>
</comment>
<organism evidence="1 2">
    <name type="scientific">Streptomyces jumonjinensis</name>
    <dbReference type="NCBI Taxonomy" id="1945"/>
    <lineage>
        <taxon>Bacteria</taxon>
        <taxon>Bacillati</taxon>
        <taxon>Actinomycetota</taxon>
        <taxon>Actinomycetes</taxon>
        <taxon>Kitasatosporales</taxon>
        <taxon>Streptomycetaceae</taxon>
        <taxon>Streptomyces</taxon>
    </lineage>
</organism>
<accession>A0A646KLD0</accession>
<sequence length="280" mass="30149">MTTLDHILSRALLVRDRAVPRDAVPPGEADPPPRPAVIPGPAPNAAAVAAAEDLRALCETLVRNTPAVAVAAFVTEQVPEPRSALILACVLQLTDTDDGARFWWQYAAGAGQPAAAYCLYLHHLALGETHTARWWHAQTDEVQASETDPQAHQVRTAIYWGGDEPGVLHREEEVATTTILRLLRSLARNVSRPRSAVVTALMTYMPTAVAVGYLREPESELPLPGPGFACKIRVLLAAAADGPDGPSDLPARPHARPGLRRDATWPALRIYHQIDGAATH</sequence>
<keyword evidence="2" id="KW-1185">Reference proteome</keyword>
<name>A0A646KLD0_STRJU</name>
<protein>
    <submittedName>
        <fullName evidence="1">Uncharacterized protein</fullName>
    </submittedName>
</protein>
<dbReference type="EMBL" id="VCLA01000157">
    <property type="protein sequence ID" value="MQT02751.1"/>
    <property type="molecule type" value="Genomic_DNA"/>
</dbReference>
<proteinExistence type="predicted"/>
<evidence type="ECO:0000313" key="2">
    <source>
        <dbReference type="Proteomes" id="UP000419138"/>
    </source>
</evidence>
<reference evidence="1 2" key="1">
    <citation type="submission" date="2019-05" db="EMBL/GenBank/DDBJ databases">
        <title>Comparative genomics and metabolomics analyses of clavulanic acid producing Streptomyces species provides insight into specialized metabolism and evolution of beta-lactam biosynthetic gene clusters.</title>
        <authorList>
            <person name="Moore M.A."/>
            <person name="Cruz-Morales P."/>
            <person name="Barona Gomez F."/>
            <person name="Kapil T."/>
        </authorList>
    </citation>
    <scope>NUCLEOTIDE SEQUENCE [LARGE SCALE GENOMIC DNA]</scope>
    <source>
        <strain evidence="1 2">NRRL 5741</strain>
    </source>
</reference>
<gene>
    <name evidence="1" type="ORF">FF041_21915</name>
</gene>